<feature type="compositionally biased region" description="Basic and acidic residues" evidence="1">
    <location>
        <begin position="491"/>
        <end position="500"/>
    </location>
</feature>
<feature type="region of interest" description="Disordered" evidence="1">
    <location>
        <begin position="491"/>
        <end position="536"/>
    </location>
</feature>
<dbReference type="RefSeq" id="WP_197007008.1">
    <property type="nucleotide sequence ID" value="NZ_BONS01000005.1"/>
</dbReference>
<dbReference type="AlphaFoldDB" id="A0A8J7GMF9"/>
<feature type="compositionally biased region" description="Acidic residues" evidence="1">
    <location>
        <begin position="514"/>
        <end position="524"/>
    </location>
</feature>
<dbReference type="EMBL" id="JADOUF010000001">
    <property type="protein sequence ID" value="MBG6140470.1"/>
    <property type="molecule type" value="Genomic_DNA"/>
</dbReference>
<name>A0A8J7GMF9_9ACTN</name>
<dbReference type="Proteomes" id="UP000622552">
    <property type="component" value="Unassembled WGS sequence"/>
</dbReference>
<organism evidence="3 4">
    <name type="scientific">Longispora fulva</name>
    <dbReference type="NCBI Taxonomy" id="619741"/>
    <lineage>
        <taxon>Bacteria</taxon>
        <taxon>Bacillati</taxon>
        <taxon>Actinomycetota</taxon>
        <taxon>Actinomycetes</taxon>
        <taxon>Micromonosporales</taxon>
        <taxon>Micromonosporaceae</taxon>
        <taxon>Longispora</taxon>
    </lineage>
</organism>
<evidence type="ECO:0000256" key="1">
    <source>
        <dbReference type="SAM" id="MobiDB-lite"/>
    </source>
</evidence>
<dbReference type="Pfam" id="PF02195">
    <property type="entry name" value="ParB_N"/>
    <property type="match status" value="1"/>
</dbReference>
<evidence type="ECO:0000313" key="3">
    <source>
        <dbReference type="EMBL" id="MBG6140470.1"/>
    </source>
</evidence>
<reference evidence="3" key="1">
    <citation type="submission" date="2020-11" db="EMBL/GenBank/DDBJ databases">
        <title>Sequencing the genomes of 1000 actinobacteria strains.</title>
        <authorList>
            <person name="Klenk H.-P."/>
        </authorList>
    </citation>
    <scope>NUCLEOTIDE SEQUENCE</scope>
    <source>
        <strain evidence="3">DSM 45356</strain>
    </source>
</reference>
<dbReference type="InterPro" id="IPR050336">
    <property type="entry name" value="Chromosome_partition/occlusion"/>
</dbReference>
<evidence type="ECO:0000313" key="4">
    <source>
        <dbReference type="Proteomes" id="UP000622552"/>
    </source>
</evidence>
<sequence>MSTIAIEHDTAEQVDTDQLVTDSDAPAAEQAEALPGRYELIDVKNVIVNKANIREQATANAGIVANMKEEGAAGLIQPIVVVEIEPKKYSLIAGEGRLLSARDAGLKKIPAIIREDLGLRRDQIASMLKENVHRTDLTSAEVAAGIEQLQIEGLSVTGIMKKTGIKRAKVAQALTVAGMGEAKTAVAGLDIPQAATAAAFADDPKALARLVEAAKEGPDAFKKKVIAETQTKESAAKLAARTAELTAAKVTLLAKQPDTYNTPVQRVNALAHDGKALTAADHATCPGHAAYLTIRSWDGAVMEDYYCTDWKANKHKQRNQQGAFSVTGPLTDKEKAARKEVRENNAAMRVAIAFRHDWIRDNLMTRKTLPKGAALLIAELMVTEAHLIGRWMRDPARPLLAEFMGQETGSKVEVKATTDARCHIYSLAVIAAAHERELGPRSWDGAPNTTAARWLTFLGSLGYPIDPIEQKIIDKVTADAKKKAKAEAKAAAKAEAKTEPMQESAVPDVPAEPEPQEPDADPADPSEATTPAGEPHGYALGGYVLVEVDDAWHVIDPDGDHIMTSTTPTDAATAADWATARLADLRGLTATWYPDHTADHGHHLRAITTTTPELVAA</sequence>
<gene>
    <name evidence="3" type="ORF">IW245_006664</name>
</gene>
<dbReference type="Gene3D" id="1.10.10.730">
    <property type="entry name" value="KorB DNA-binding domain"/>
    <property type="match status" value="1"/>
</dbReference>
<comment type="caution">
    <text evidence="3">The sequence shown here is derived from an EMBL/GenBank/DDBJ whole genome shotgun (WGS) entry which is preliminary data.</text>
</comment>
<dbReference type="InterPro" id="IPR036086">
    <property type="entry name" value="ParB/Sulfiredoxin_sf"/>
</dbReference>
<protein>
    <submittedName>
        <fullName evidence="3">ParB family chromosome partitioning protein</fullName>
    </submittedName>
</protein>
<dbReference type="GO" id="GO:0005694">
    <property type="term" value="C:chromosome"/>
    <property type="evidence" value="ECO:0007669"/>
    <property type="project" value="TreeGrafter"/>
</dbReference>
<feature type="domain" description="ParB-like N-terminal" evidence="2">
    <location>
        <begin position="39"/>
        <end position="132"/>
    </location>
</feature>
<dbReference type="Gene3D" id="3.90.1530.30">
    <property type="match status" value="1"/>
</dbReference>
<dbReference type="GO" id="GO:0007059">
    <property type="term" value="P:chromosome segregation"/>
    <property type="evidence" value="ECO:0007669"/>
    <property type="project" value="TreeGrafter"/>
</dbReference>
<evidence type="ECO:0000259" key="2">
    <source>
        <dbReference type="SMART" id="SM00470"/>
    </source>
</evidence>
<accession>A0A8J7GMF9</accession>
<proteinExistence type="predicted"/>
<dbReference type="PANTHER" id="PTHR33375">
    <property type="entry name" value="CHROMOSOME-PARTITIONING PROTEIN PARB-RELATED"/>
    <property type="match status" value="1"/>
</dbReference>
<dbReference type="SMART" id="SM00470">
    <property type="entry name" value="ParB"/>
    <property type="match status" value="1"/>
</dbReference>
<dbReference type="PANTHER" id="PTHR33375:SF1">
    <property type="entry name" value="CHROMOSOME-PARTITIONING PROTEIN PARB-RELATED"/>
    <property type="match status" value="1"/>
</dbReference>
<dbReference type="InterPro" id="IPR042075">
    <property type="entry name" value="KorB_DNA-db"/>
</dbReference>
<dbReference type="InterPro" id="IPR003115">
    <property type="entry name" value="ParB_N"/>
</dbReference>
<dbReference type="SUPFAM" id="SSF110849">
    <property type="entry name" value="ParB/Sulfiredoxin"/>
    <property type="match status" value="1"/>
</dbReference>
<keyword evidence="4" id="KW-1185">Reference proteome</keyword>